<name>A0A3M9XU68_9HYPH</name>
<protein>
    <recommendedName>
        <fullName evidence="2">Reverse transcriptase domain-containing protein</fullName>
    </recommendedName>
</protein>
<evidence type="ECO:0000256" key="1">
    <source>
        <dbReference type="ARBA" id="ARBA00034120"/>
    </source>
</evidence>
<dbReference type="EMBL" id="QWDD01000001">
    <property type="protein sequence ID" value="RNJ51395.1"/>
    <property type="molecule type" value="Genomic_DNA"/>
</dbReference>
<accession>A0A3M9XU68</accession>
<dbReference type="InterPro" id="IPR051083">
    <property type="entry name" value="GrpII_Intron_Splice-Mob/Def"/>
</dbReference>
<comment type="caution">
    <text evidence="3">The sequence shown here is derived from an EMBL/GenBank/DDBJ whole genome shotgun (WGS) entry which is preliminary data.</text>
</comment>
<dbReference type="OrthoDB" id="9793236at2"/>
<dbReference type="PROSITE" id="PS50878">
    <property type="entry name" value="RT_POL"/>
    <property type="match status" value="1"/>
</dbReference>
<organism evidence="3 4">
    <name type="scientific">Methylocystis hirsuta</name>
    <dbReference type="NCBI Taxonomy" id="369798"/>
    <lineage>
        <taxon>Bacteria</taxon>
        <taxon>Pseudomonadati</taxon>
        <taxon>Pseudomonadota</taxon>
        <taxon>Alphaproteobacteria</taxon>
        <taxon>Hyphomicrobiales</taxon>
        <taxon>Methylocystaceae</taxon>
        <taxon>Methylocystis</taxon>
    </lineage>
</organism>
<dbReference type="PANTHER" id="PTHR34047">
    <property type="entry name" value="NUCLEAR INTRON MATURASE 1, MITOCHONDRIAL-RELATED"/>
    <property type="match status" value="1"/>
</dbReference>
<dbReference type="InterPro" id="IPR000477">
    <property type="entry name" value="RT_dom"/>
</dbReference>
<proteinExistence type="inferred from homology"/>
<dbReference type="CDD" id="cd01651">
    <property type="entry name" value="RT_G2_intron"/>
    <property type="match status" value="1"/>
</dbReference>
<evidence type="ECO:0000313" key="4">
    <source>
        <dbReference type="Proteomes" id="UP000268623"/>
    </source>
</evidence>
<reference evidence="3 4" key="1">
    <citation type="submission" date="2018-08" db="EMBL/GenBank/DDBJ databases">
        <title>Genome sequence of Methylocystis hirsuta CSC1, a methanotroph able to accumulate PHAs.</title>
        <authorList>
            <person name="Bordel S."/>
            <person name="Rodriguez E."/>
            <person name="Gancedo J."/>
            <person name="Munoz R."/>
        </authorList>
    </citation>
    <scope>NUCLEOTIDE SEQUENCE [LARGE SCALE GENOMIC DNA]</scope>
    <source>
        <strain evidence="3 4">CSC1</strain>
    </source>
</reference>
<gene>
    <name evidence="3" type="ORF">D1O30_19130</name>
</gene>
<evidence type="ECO:0000259" key="2">
    <source>
        <dbReference type="PROSITE" id="PS50878"/>
    </source>
</evidence>
<comment type="similarity">
    <text evidence="1">Belongs to the bacterial reverse transcriptase family.</text>
</comment>
<sequence>MYALLMRSRTGKIVRGGGRLPCLQFSHPYEDIISVENLLAAWTEFLRGKRQKPDVQAFHHQLMENILALHRELRSKIYRHGDYHHFRIADPKPRDIHKAAVRDRLLHHALYRQLYPFFDRAFIADSYSCRVAKGTHRAMNRFRALAYRVSRNHTRTACVLKCDVRKFFASIDHRTLLDIVSRRVPDADTMWLVGQVVRSFDSGVEGKGLPLGNLTSQLFANVYMNEFDQFVKHTLKARYYIRYADDFVILTHDRGWLEELIPRIESFLMERLGLQLHPKKVSIHTVASGVDFLGWVHFPDHRVLRTTTKRRMLRNVGMGENEARLRSYLGLLTHGNAEKLQNEVRNRCVGA</sequence>
<dbReference type="Pfam" id="PF00078">
    <property type="entry name" value="RVT_1"/>
    <property type="match status" value="1"/>
</dbReference>
<dbReference type="SUPFAM" id="SSF56672">
    <property type="entry name" value="DNA/RNA polymerases"/>
    <property type="match status" value="1"/>
</dbReference>
<keyword evidence="4" id="KW-1185">Reference proteome</keyword>
<dbReference type="AlphaFoldDB" id="A0A3M9XU68"/>
<evidence type="ECO:0000313" key="3">
    <source>
        <dbReference type="EMBL" id="RNJ51395.1"/>
    </source>
</evidence>
<dbReference type="PANTHER" id="PTHR34047:SF8">
    <property type="entry name" value="PROTEIN YKFC"/>
    <property type="match status" value="1"/>
</dbReference>
<dbReference type="Proteomes" id="UP000268623">
    <property type="component" value="Unassembled WGS sequence"/>
</dbReference>
<feature type="domain" description="Reverse transcriptase" evidence="2">
    <location>
        <begin position="77"/>
        <end position="297"/>
    </location>
</feature>
<dbReference type="InterPro" id="IPR043502">
    <property type="entry name" value="DNA/RNA_pol_sf"/>
</dbReference>